<evidence type="ECO:0000256" key="7">
    <source>
        <dbReference type="ARBA" id="ARBA00023244"/>
    </source>
</evidence>
<dbReference type="PANTHER" id="PTHR45790:SF3">
    <property type="entry name" value="S-ADENOSYL-L-METHIONINE-DEPENDENT UROPORPHYRINOGEN III METHYLTRANSFERASE, CHLOROPLASTIC"/>
    <property type="match status" value="1"/>
</dbReference>
<dbReference type="InterPro" id="IPR006366">
    <property type="entry name" value="CobA/CysG_C"/>
</dbReference>
<dbReference type="FunFam" id="3.40.1010.10:FF:000001">
    <property type="entry name" value="Siroheme synthase"/>
    <property type="match status" value="1"/>
</dbReference>
<proteinExistence type="inferred from homology"/>
<comment type="similarity">
    <text evidence="1 9">Belongs to the precorrin methyltransferase family.</text>
</comment>
<dbReference type="FunFam" id="3.30.950.10:FF:000001">
    <property type="entry name" value="Siroheme synthase"/>
    <property type="match status" value="1"/>
</dbReference>
<protein>
    <recommendedName>
        <fullName evidence="3">Uroporphyrinogen-III C-methyltransferase</fullName>
        <ecNumber evidence="2">2.1.1.107</ecNumber>
    </recommendedName>
    <alternativeName>
        <fullName evidence="8">Uroporphyrinogen III methylase</fullName>
    </alternativeName>
</protein>
<evidence type="ECO:0000256" key="3">
    <source>
        <dbReference type="ARBA" id="ARBA00018323"/>
    </source>
</evidence>
<name>A0A9W5X7Z1_9BACI</name>
<dbReference type="InterPro" id="IPR050161">
    <property type="entry name" value="Siro_Cobalamin_biosynth"/>
</dbReference>
<dbReference type="EMBL" id="BMJD01000060">
    <property type="protein sequence ID" value="GGB60443.1"/>
    <property type="molecule type" value="Genomic_DNA"/>
</dbReference>
<dbReference type="InterPro" id="IPR000878">
    <property type="entry name" value="4pyrrol_Mease"/>
</dbReference>
<dbReference type="InterPro" id="IPR014776">
    <property type="entry name" value="4pyrrole_Mease_sub2"/>
</dbReference>
<dbReference type="SUPFAM" id="SSF53790">
    <property type="entry name" value="Tetrapyrrole methylase"/>
    <property type="match status" value="1"/>
</dbReference>
<dbReference type="NCBIfam" id="TIGR01469">
    <property type="entry name" value="cobA_cysG_Cterm"/>
    <property type="match status" value="1"/>
</dbReference>
<dbReference type="InterPro" id="IPR014777">
    <property type="entry name" value="4pyrrole_Mease_sub1"/>
</dbReference>
<keyword evidence="7" id="KW-0627">Porphyrin biosynthesis</keyword>
<evidence type="ECO:0000256" key="2">
    <source>
        <dbReference type="ARBA" id="ARBA00012162"/>
    </source>
</evidence>
<evidence type="ECO:0000256" key="8">
    <source>
        <dbReference type="ARBA" id="ARBA00079776"/>
    </source>
</evidence>
<dbReference type="InterPro" id="IPR035996">
    <property type="entry name" value="4pyrrol_Methylase_sf"/>
</dbReference>
<dbReference type="Gene3D" id="3.30.950.10">
    <property type="entry name" value="Methyltransferase, Cobalt-precorrin-4 Transmethylase, Domain 2"/>
    <property type="match status" value="1"/>
</dbReference>
<gene>
    <name evidence="11" type="ORF">GCM10011409_42260</name>
</gene>
<dbReference type="EC" id="2.1.1.107" evidence="2"/>
<dbReference type="GO" id="GO:0019354">
    <property type="term" value="P:siroheme biosynthetic process"/>
    <property type="evidence" value="ECO:0007669"/>
    <property type="project" value="InterPro"/>
</dbReference>
<evidence type="ECO:0000256" key="9">
    <source>
        <dbReference type="RuleBase" id="RU003960"/>
    </source>
</evidence>
<comment type="caution">
    <text evidence="11">The sequence shown here is derived from an EMBL/GenBank/DDBJ whole genome shotgun (WGS) entry which is preliminary data.</text>
</comment>
<reference evidence="11" key="1">
    <citation type="journal article" date="2014" name="Int. J. Syst. Evol. Microbiol.">
        <title>Complete genome sequence of Corynebacterium casei LMG S-19264T (=DSM 44701T), isolated from a smear-ripened cheese.</title>
        <authorList>
            <consortium name="US DOE Joint Genome Institute (JGI-PGF)"/>
            <person name="Walter F."/>
            <person name="Albersmeier A."/>
            <person name="Kalinowski J."/>
            <person name="Ruckert C."/>
        </authorList>
    </citation>
    <scope>NUCLEOTIDE SEQUENCE</scope>
    <source>
        <strain evidence="11">CGMCC 1.15454</strain>
    </source>
</reference>
<evidence type="ECO:0000256" key="5">
    <source>
        <dbReference type="ARBA" id="ARBA00022679"/>
    </source>
</evidence>
<dbReference type="InterPro" id="IPR003043">
    <property type="entry name" value="Uropor_MeTrfase_CS"/>
</dbReference>
<organism evidence="11 12">
    <name type="scientific">Lentibacillus populi</name>
    <dbReference type="NCBI Taxonomy" id="1827502"/>
    <lineage>
        <taxon>Bacteria</taxon>
        <taxon>Bacillati</taxon>
        <taxon>Bacillota</taxon>
        <taxon>Bacilli</taxon>
        <taxon>Bacillales</taxon>
        <taxon>Bacillaceae</taxon>
        <taxon>Lentibacillus</taxon>
    </lineage>
</organism>
<evidence type="ECO:0000313" key="11">
    <source>
        <dbReference type="EMBL" id="GGB60443.1"/>
    </source>
</evidence>
<keyword evidence="5 9" id="KW-0808">Transferase</keyword>
<evidence type="ECO:0000256" key="4">
    <source>
        <dbReference type="ARBA" id="ARBA00022603"/>
    </source>
</evidence>
<dbReference type="GO" id="GO:0004851">
    <property type="term" value="F:uroporphyrin-III C-methyltransferase activity"/>
    <property type="evidence" value="ECO:0007669"/>
    <property type="project" value="UniProtKB-EC"/>
</dbReference>
<keyword evidence="12" id="KW-1185">Reference proteome</keyword>
<accession>A0A9W5X7Z1</accession>
<keyword evidence="4 9" id="KW-0489">Methyltransferase</keyword>
<dbReference type="Proteomes" id="UP000621492">
    <property type="component" value="Unassembled WGS sequence"/>
</dbReference>
<dbReference type="PANTHER" id="PTHR45790">
    <property type="entry name" value="SIROHEME SYNTHASE-RELATED"/>
    <property type="match status" value="1"/>
</dbReference>
<evidence type="ECO:0000259" key="10">
    <source>
        <dbReference type="Pfam" id="PF00590"/>
    </source>
</evidence>
<feature type="domain" description="Tetrapyrrole methylase" evidence="10">
    <location>
        <begin position="4"/>
        <end position="215"/>
    </location>
</feature>
<dbReference type="PROSITE" id="PS00840">
    <property type="entry name" value="SUMT_2"/>
    <property type="match status" value="1"/>
</dbReference>
<dbReference type="Gene3D" id="3.40.1010.10">
    <property type="entry name" value="Cobalt-precorrin-4 Transmethylase, Domain 1"/>
    <property type="match status" value="1"/>
</dbReference>
<evidence type="ECO:0000256" key="6">
    <source>
        <dbReference type="ARBA" id="ARBA00022691"/>
    </source>
</evidence>
<dbReference type="CDD" id="cd11642">
    <property type="entry name" value="SUMT"/>
    <property type="match status" value="1"/>
</dbReference>
<dbReference type="AlphaFoldDB" id="A0A9W5X7Z1"/>
<evidence type="ECO:0000313" key="12">
    <source>
        <dbReference type="Proteomes" id="UP000621492"/>
    </source>
</evidence>
<dbReference type="PROSITE" id="PS00839">
    <property type="entry name" value="SUMT_1"/>
    <property type="match status" value="1"/>
</dbReference>
<dbReference type="Pfam" id="PF00590">
    <property type="entry name" value="TP_methylase"/>
    <property type="match status" value="1"/>
</dbReference>
<reference evidence="11" key="2">
    <citation type="submission" date="2020-09" db="EMBL/GenBank/DDBJ databases">
        <authorList>
            <person name="Sun Q."/>
            <person name="Zhou Y."/>
        </authorList>
    </citation>
    <scope>NUCLEOTIDE SEQUENCE</scope>
    <source>
        <strain evidence="11">CGMCC 1.15454</strain>
    </source>
</reference>
<evidence type="ECO:0000256" key="1">
    <source>
        <dbReference type="ARBA" id="ARBA00005879"/>
    </source>
</evidence>
<dbReference type="NCBIfam" id="NF004790">
    <property type="entry name" value="PRK06136.1"/>
    <property type="match status" value="1"/>
</dbReference>
<keyword evidence="6" id="KW-0949">S-adenosyl-L-methionine</keyword>
<sequence length="259" mass="28138">MMGKVYLVGAGPGDPDLITVKGVKVLQQSDVILYDRLVNTELLAHVSEKADLIYCGKGPNQHSFTQEAINDLLYQFTSEGKVVSRLKGGDPFIFGRGGEEAAFLRANGIAFEIVPGITSGSAAPAYAGIPLTHRDYSSSVTFISGVNKSIEQTEKYWQHLAQGMDTLCIYMGVKNLPLICEKLIRYGRNADTPVALVHCGTTEQQQTVTGTLANIVGKASTVKNPAMIIIGEVVRLREQLHWFEQLSVEKDFPVPAVIG</sequence>
<dbReference type="GO" id="GO:0032259">
    <property type="term" value="P:methylation"/>
    <property type="evidence" value="ECO:0007669"/>
    <property type="project" value="UniProtKB-KW"/>
</dbReference>